<name>A0A850H1I0_9SPHN</name>
<evidence type="ECO:0000313" key="1">
    <source>
        <dbReference type="EMBL" id="NVD44380.1"/>
    </source>
</evidence>
<sequence length="125" mass="13450">MMHTFLLPLLAKWGVPEELRRPLQWAILIALAVLAFFAVKALYDANVVEDYENERAVESIEARDTAAEQRATDAIANAETEKELIDAIEQAPEGGELSPAARALACQRLRNAGVVSAACGSDGGN</sequence>
<proteinExistence type="predicted"/>
<accession>A0A850H1I0</accession>
<gene>
    <name evidence="1" type="ORF">HUV48_05045</name>
</gene>
<comment type="caution">
    <text evidence="1">The sequence shown here is derived from an EMBL/GenBank/DDBJ whole genome shotgun (WGS) entry which is preliminary data.</text>
</comment>
<reference evidence="1 2" key="1">
    <citation type="submission" date="2020-06" db="EMBL/GenBank/DDBJ databases">
        <title>Altererythrobacter sp. HHU K3-1.</title>
        <authorList>
            <person name="Zhang D."/>
            <person name="Xue H."/>
        </authorList>
    </citation>
    <scope>NUCLEOTIDE SEQUENCE [LARGE SCALE GENOMIC DNA]</scope>
    <source>
        <strain evidence="1 2">HHU K3-1</strain>
    </source>
</reference>
<dbReference type="RefSeq" id="WP_176266622.1">
    <property type="nucleotide sequence ID" value="NZ_JABWGV010000001.1"/>
</dbReference>
<keyword evidence="2" id="KW-1185">Reference proteome</keyword>
<dbReference type="AlphaFoldDB" id="A0A850H1I0"/>
<dbReference type="Proteomes" id="UP000561438">
    <property type="component" value="Unassembled WGS sequence"/>
</dbReference>
<protein>
    <submittedName>
        <fullName evidence="1">Uncharacterized protein</fullName>
    </submittedName>
</protein>
<evidence type="ECO:0000313" key="2">
    <source>
        <dbReference type="Proteomes" id="UP000561438"/>
    </source>
</evidence>
<dbReference type="EMBL" id="JABWGV010000001">
    <property type="protein sequence ID" value="NVD44380.1"/>
    <property type="molecule type" value="Genomic_DNA"/>
</dbReference>
<organism evidence="1 2">
    <name type="scientific">Qipengyuania atrilutea</name>
    <dbReference type="NCBI Taxonomy" id="2744473"/>
    <lineage>
        <taxon>Bacteria</taxon>
        <taxon>Pseudomonadati</taxon>
        <taxon>Pseudomonadota</taxon>
        <taxon>Alphaproteobacteria</taxon>
        <taxon>Sphingomonadales</taxon>
        <taxon>Erythrobacteraceae</taxon>
        <taxon>Qipengyuania</taxon>
    </lineage>
</organism>